<feature type="compositionally biased region" description="Basic and acidic residues" evidence="2">
    <location>
        <begin position="11"/>
        <end position="21"/>
    </location>
</feature>
<accession>A0A1G4I8G4</accession>
<feature type="region of interest" description="Disordered" evidence="2">
    <location>
        <begin position="179"/>
        <end position="245"/>
    </location>
</feature>
<feature type="compositionally biased region" description="Low complexity" evidence="2">
    <location>
        <begin position="362"/>
        <end position="373"/>
    </location>
</feature>
<evidence type="ECO:0000256" key="2">
    <source>
        <dbReference type="SAM" id="MobiDB-lite"/>
    </source>
</evidence>
<dbReference type="AlphaFoldDB" id="A0A1G4I8G4"/>
<reference evidence="3" key="1">
    <citation type="submission" date="2016-09" db="EMBL/GenBank/DDBJ databases">
        <authorList>
            <person name="Hebert L."/>
            <person name="Moumen B."/>
        </authorList>
    </citation>
    <scope>NUCLEOTIDE SEQUENCE [LARGE SCALE GENOMIC DNA]</scope>
    <source>
        <strain evidence="3">OVI</strain>
    </source>
</reference>
<dbReference type="Proteomes" id="UP000195570">
    <property type="component" value="Unassembled WGS sequence"/>
</dbReference>
<keyword evidence="1" id="KW-0175">Coiled coil</keyword>
<evidence type="ECO:0000256" key="1">
    <source>
        <dbReference type="SAM" id="Coils"/>
    </source>
</evidence>
<dbReference type="EMBL" id="CZPT02000920">
    <property type="protein sequence ID" value="SCU68203.1"/>
    <property type="molecule type" value="Genomic_DNA"/>
</dbReference>
<feature type="compositionally biased region" description="Polar residues" evidence="2">
    <location>
        <begin position="1"/>
        <end position="10"/>
    </location>
</feature>
<feature type="region of interest" description="Disordered" evidence="2">
    <location>
        <begin position="362"/>
        <end position="382"/>
    </location>
</feature>
<dbReference type="GeneID" id="92380422"/>
<feature type="coiled-coil region" evidence="1">
    <location>
        <begin position="105"/>
        <end position="161"/>
    </location>
</feature>
<protein>
    <submittedName>
        <fullName evidence="3">Uncharacterized protein</fullName>
    </submittedName>
</protein>
<dbReference type="VEuPathDB" id="TriTrypDB:TEOVI_000648800"/>
<evidence type="ECO:0000313" key="3">
    <source>
        <dbReference type="EMBL" id="SCU68203.1"/>
    </source>
</evidence>
<sequence>MLPHSVPTSPHQERDRPLEQMTDEELRRELVMLIRTNAILAEESAGLQADISALCEESVRFQQSTEIEEDKVTNQLLRRLQSEEVQKHRFHHQILCEEKARRKIMDQITQVRQQMELEKQLEQEQEVQRMELQRKLIDVVNKKIEVERQLLEERRVQLEALTTKLASIKEGSLAAKSKVDGAVGSRGTQGPSASSQQCQSGTANMTHESPAAAAAAAVAASSQPPPVKTETVPSSVDLPASDVAGDDTHGTIIRLEEQLNRLLEQHAAATQASATNESLCTELGRNLETIQQAASVDRARTLKLKEELQETKRRVAVLEQRAAVGTAYAASDDSSDLPTPSVSSLYDDKRRESLLNCHQRYPSSCVPPSCSASEAGEDTRSV</sequence>
<feature type="compositionally biased region" description="Polar residues" evidence="2">
    <location>
        <begin position="186"/>
        <end position="207"/>
    </location>
</feature>
<evidence type="ECO:0000313" key="4">
    <source>
        <dbReference type="Proteomes" id="UP000195570"/>
    </source>
</evidence>
<feature type="compositionally biased region" description="Low complexity" evidence="2">
    <location>
        <begin position="211"/>
        <end position="220"/>
    </location>
</feature>
<name>A0A1G4I8G4_TRYEQ</name>
<dbReference type="RefSeq" id="XP_067079406.1">
    <property type="nucleotide sequence ID" value="XM_067223305.1"/>
</dbReference>
<organism evidence="3 4">
    <name type="scientific">Trypanosoma equiperdum</name>
    <dbReference type="NCBI Taxonomy" id="5694"/>
    <lineage>
        <taxon>Eukaryota</taxon>
        <taxon>Discoba</taxon>
        <taxon>Euglenozoa</taxon>
        <taxon>Kinetoplastea</taxon>
        <taxon>Metakinetoplastina</taxon>
        <taxon>Trypanosomatida</taxon>
        <taxon>Trypanosomatidae</taxon>
        <taxon>Trypanosoma</taxon>
    </lineage>
</organism>
<keyword evidence="4" id="KW-1185">Reference proteome</keyword>
<feature type="region of interest" description="Disordered" evidence="2">
    <location>
        <begin position="1"/>
        <end position="21"/>
    </location>
</feature>
<comment type="caution">
    <text evidence="3">The sequence shown here is derived from an EMBL/GenBank/DDBJ whole genome shotgun (WGS) entry which is preliminary data.</text>
</comment>
<proteinExistence type="predicted"/>
<gene>
    <name evidence="3" type="ORF">TEOVI_000648800</name>
</gene>